<feature type="signal peptide" evidence="5">
    <location>
        <begin position="1"/>
        <end position="24"/>
    </location>
</feature>
<evidence type="ECO:0000313" key="8">
    <source>
        <dbReference type="EMBL" id="KAK9915053.1"/>
    </source>
</evidence>
<keyword evidence="4" id="KW-0378">Hydrolase</keyword>
<dbReference type="PROSITE" id="PS00141">
    <property type="entry name" value="ASP_PROTEASE"/>
    <property type="match status" value="2"/>
</dbReference>
<feature type="chain" id="PRO_5045123032" evidence="5">
    <location>
        <begin position="25"/>
        <end position="506"/>
    </location>
</feature>
<evidence type="ECO:0000256" key="4">
    <source>
        <dbReference type="RuleBase" id="RU000454"/>
    </source>
</evidence>
<dbReference type="SUPFAM" id="SSF50630">
    <property type="entry name" value="Acid proteases"/>
    <property type="match status" value="1"/>
</dbReference>
<keyword evidence="4" id="KW-0064">Aspartyl protease</keyword>
<dbReference type="EMBL" id="JALJOT010000005">
    <property type="protein sequence ID" value="KAK9915053.1"/>
    <property type="molecule type" value="Genomic_DNA"/>
</dbReference>
<dbReference type="Proteomes" id="UP001491310">
    <property type="component" value="Unassembled WGS sequence"/>
</dbReference>
<dbReference type="InterPro" id="IPR008139">
    <property type="entry name" value="SaposinB_dom"/>
</dbReference>
<dbReference type="InterPro" id="IPR008138">
    <property type="entry name" value="SapB_2"/>
</dbReference>
<dbReference type="Pfam" id="PF05184">
    <property type="entry name" value="SapB_1"/>
    <property type="match status" value="1"/>
</dbReference>
<dbReference type="Gene3D" id="2.40.70.10">
    <property type="entry name" value="Acid Proteases"/>
    <property type="match status" value="2"/>
</dbReference>
<dbReference type="PRINTS" id="PR00792">
    <property type="entry name" value="PEPSIN"/>
</dbReference>
<proteinExistence type="inferred from homology"/>
<evidence type="ECO:0000259" key="6">
    <source>
        <dbReference type="PROSITE" id="PS50015"/>
    </source>
</evidence>
<comment type="caution">
    <text evidence="8">The sequence shown here is derived from an EMBL/GenBank/DDBJ whole genome shotgun (WGS) entry which is preliminary data.</text>
</comment>
<dbReference type="InterPro" id="IPR007856">
    <property type="entry name" value="SapB_1"/>
</dbReference>
<dbReference type="Gene3D" id="1.10.225.10">
    <property type="entry name" value="Saposin-like"/>
    <property type="match status" value="1"/>
</dbReference>
<dbReference type="PROSITE" id="PS51767">
    <property type="entry name" value="PEPTIDASE_A1"/>
    <property type="match status" value="1"/>
</dbReference>
<evidence type="ECO:0000313" key="9">
    <source>
        <dbReference type="Proteomes" id="UP001491310"/>
    </source>
</evidence>
<keyword evidence="2" id="KW-1015">Disulfide bond</keyword>
<dbReference type="PROSITE" id="PS50015">
    <property type="entry name" value="SAP_B"/>
    <property type="match status" value="1"/>
</dbReference>
<sequence length="506" mass="53754">MATIMRGAGVLALLCLSIFLLAEAQQSALRVTLKKRTLDAEQVRATQTALHARNVRNVANALRGEPEEADIPLLDFLDAQYYGEIGLGTPEQKFTVVFDTGSSNLWVPSSQCSYFDLACLLHNKFYGAKSKSYQVNGTDFAIQYGSGSLSGFFSTDVLSLGSLHVENQTFAEATKEPGLAFVAAKFDGILGLAFPEISIGGVTPPFQNMVQQGLVPEPVFSFWLNRNDPSGPGGELVLGGVDPSHYTGEHLWVNVTRRAYWQFDLEGISLPGTNSPCAGGCQAIADSGTSLIVGPTDEIAEINAAIGAKGVLPAECRELVRQYVPEIMKAVISLPEEQVCGAIGLCSASSLHGGAAKAAASRRLLVQDESLGAPDPVCQFCEMAVSYVKIALANHETQEQIIGQLDGLCDTLAIFSSSQALVDCDAIPTMPPVTFKIAGRDFTLAAEDYVLQVSAGGATQCVSGFMGLDLPPPAGPLWILGDVFMGAYHTVFDVGNERIGFADSVR</sequence>
<dbReference type="PANTHER" id="PTHR47966">
    <property type="entry name" value="BETA-SITE APP-CLEAVING ENZYME, ISOFORM A-RELATED"/>
    <property type="match status" value="1"/>
</dbReference>
<protein>
    <submittedName>
        <fullName evidence="8">Uncharacterized protein</fullName>
    </submittedName>
</protein>
<keyword evidence="3" id="KW-0325">Glycoprotein</keyword>
<gene>
    <name evidence="8" type="ORF">WJX75_004180</name>
</gene>
<dbReference type="InterPro" id="IPR001969">
    <property type="entry name" value="Aspartic_peptidase_AS"/>
</dbReference>
<keyword evidence="5" id="KW-0732">Signal</keyword>
<dbReference type="InterPro" id="IPR021109">
    <property type="entry name" value="Peptidase_aspartic_dom_sf"/>
</dbReference>
<reference evidence="8 9" key="1">
    <citation type="journal article" date="2024" name="Nat. Commun.">
        <title>Phylogenomics reveals the evolutionary origins of lichenization in chlorophyte algae.</title>
        <authorList>
            <person name="Puginier C."/>
            <person name="Libourel C."/>
            <person name="Otte J."/>
            <person name="Skaloud P."/>
            <person name="Haon M."/>
            <person name="Grisel S."/>
            <person name="Petersen M."/>
            <person name="Berrin J.G."/>
            <person name="Delaux P.M."/>
            <person name="Dal Grande F."/>
            <person name="Keller J."/>
        </authorList>
    </citation>
    <scope>NUCLEOTIDE SEQUENCE [LARGE SCALE GENOMIC DNA]</scope>
    <source>
        <strain evidence="8 9">SAG 216-7</strain>
    </source>
</reference>
<evidence type="ECO:0000256" key="5">
    <source>
        <dbReference type="SAM" id="SignalP"/>
    </source>
</evidence>
<dbReference type="SUPFAM" id="SSF47862">
    <property type="entry name" value="Saposin"/>
    <property type="match status" value="1"/>
</dbReference>
<dbReference type="Pfam" id="PF00026">
    <property type="entry name" value="Asp"/>
    <property type="match status" value="1"/>
</dbReference>
<keyword evidence="4" id="KW-0645">Protease</keyword>
<dbReference type="Pfam" id="PF03489">
    <property type="entry name" value="SapB_2"/>
    <property type="match status" value="1"/>
</dbReference>
<evidence type="ECO:0000256" key="1">
    <source>
        <dbReference type="ARBA" id="ARBA00007447"/>
    </source>
</evidence>
<organism evidence="8 9">
    <name type="scientific">Coccomyxa subellipsoidea</name>
    <dbReference type="NCBI Taxonomy" id="248742"/>
    <lineage>
        <taxon>Eukaryota</taxon>
        <taxon>Viridiplantae</taxon>
        <taxon>Chlorophyta</taxon>
        <taxon>core chlorophytes</taxon>
        <taxon>Trebouxiophyceae</taxon>
        <taxon>Trebouxiophyceae incertae sedis</taxon>
        <taxon>Coccomyxaceae</taxon>
        <taxon>Coccomyxa</taxon>
    </lineage>
</organism>
<evidence type="ECO:0000256" key="3">
    <source>
        <dbReference type="ARBA" id="ARBA00023180"/>
    </source>
</evidence>
<comment type="similarity">
    <text evidence="1 4">Belongs to the peptidase A1 family.</text>
</comment>
<evidence type="ECO:0000259" key="7">
    <source>
        <dbReference type="PROSITE" id="PS51767"/>
    </source>
</evidence>
<dbReference type="InterPro" id="IPR001461">
    <property type="entry name" value="Aspartic_peptidase_A1"/>
</dbReference>
<feature type="domain" description="Saposin B-type" evidence="6">
    <location>
        <begin position="311"/>
        <end position="350"/>
    </location>
</feature>
<dbReference type="PANTHER" id="PTHR47966:SF51">
    <property type="entry name" value="BETA-SITE APP-CLEAVING ENZYME, ISOFORM A-RELATED"/>
    <property type="match status" value="1"/>
</dbReference>
<dbReference type="InterPro" id="IPR033121">
    <property type="entry name" value="PEPTIDASE_A1"/>
</dbReference>
<evidence type="ECO:0000256" key="2">
    <source>
        <dbReference type="ARBA" id="ARBA00023157"/>
    </source>
</evidence>
<keyword evidence="9" id="KW-1185">Reference proteome</keyword>
<accession>A0ABR2YTA8</accession>
<dbReference type="InterPro" id="IPR011001">
    <property type="entry name" value="Saposin-like"/>
</dbReference>
<name>A0ABR2YTA8_9CHLO</name>
<feature type="domain" description="Peptidase A1" evidence="7">
    <location>
        <begin position="81"/>
        <end position="502"/>
    </location>
</feature>